<reference evidence="2" key="1">
    <citation type="journal article" date="2023" name="G3 (Bethesda)">
        <title>Genome assembly and association tests identify interacting loci associated with vigor, precocity, and sex in interspecific pistachio rootstocks.</title>
        <authorList>
            <person name="Palmer W."/>
            <person name="Jacygrad E."/>
            <person name="Sagayaradj S."/>
            <person name="Cavanaugh K."/>
            <person name="Han R."/>
            <person name="Bertier L."/>
            <person name="Beede B."/>
            <person name="Kafkas S."/>
            <person name="Golino D."/>
            <person name="Preece J."/>
            <person name="Michelmore R."/>
        </authorList>
    </citation>
    <scope>NUCLEOTIDE SEQUENCE [LARGE SCALE GENOMIC DNA]</scope>
</reference>
<sequence>MDDSCQPLSLKALCTVPPVPLDDDEEDDFETLRVIQRRFSAYNSAGMNE</sequence>
<comment type="caution">
    <text evidence="1">The sequence shown here is derived from an EMBL/GenBank/DDBJ whole genome shotgun (WGS) entry which is preliminary data.</text>
</comment>
<proteinExistence type="predicted"/>
<keyword evidence="2" id="KW-1185">Reference proteome</keyword>
<evidence type="ECO:0000313" key="1">
    <source>
        <dbReference type="EMBL" id="KAJ0106602.1"/>
    </source>
</evidence>
<gene>
    <name evidence="1" type="ORF">Patl1_19694</name>
</gene>
<dbReference type="Proteomes" id="UP001164250">
    <property type="component" value="Chromosome 2"/>
</dbReference>
<dbReference type="EMBL" id="CM047898">
    <property type="protein sequence ID" value="KAJ0106602.1"/>
    <property type="molecule type" value="Genomic_DNA"/>
</dbReference>
<evidence type="ECO:0000313" key="2">
    <source>
        <dbReference type="Proteomes" id="UP001164250"/>
    </source>
</evidence>
<organism evidence="1 2">
    <name type="scientific">Pistacia atlantica</name>
    <dbReference type="NCBI Taxonomy" id="434234"/>
    <lineage>
        <taxon>Eukaryota</taxon>
        <taxon>Viridiplantae</taxon>
        <taxon>Streptophyta</taxon>
        <taxon>Embryophyta</taxon>
        <taxon>Tracheophyta</taxon>
        <taxon>Spermatophyta</taxon>
        <taxon>Magnoliopsida</taxon>
        <taxon>eudicotyledons</taxon>
        <taxon>Gunneridae</taxon>
        <taxon>Pentapetalae</taxon>
        <taxon>rosids</taxon>
        <taxon>malvids</taxon>
        <taxon>Sapindales</taxon>
        <taxon>Anacardiaceae</taxon>
        <taxon>Pistacia</taxon>
    </lineage>
</organism>
<name>A0ACC1C3P6_9ROSI</name>
<protein>
    <submittedName>
        <fullName evidence="1">Uncharacterized protein</fullName>
    </submittedName>
</protein>
<accession>A0ACC1C3P6</accession>